<evidence type="ECO:0000256" key="1">
    <source>
        <dbReference type="ARBA" id="ARBA00004651"/>
    </source>
</evidence>
<feature type="transmembrane region" description="Helical" evidence="6">
    <location>
        <begin position="12"/>
        <end position="32"/>
    </location>
</feature>
<evidence type="ECO:0000256" key="4">
    <source>
        <dbReference type="ARBA" id="ARBA00022989"/>
    </source>
</evidence>
<feature type="transmembrane region" description="Helical" evidence="6">
    <location>
        <begin position="374"/>
        <end position="394"/>
    </location>
</feature>
<evidence type="ECO:0000256" key="3">
    <source>
        <dbReference type="ARBA" id="ARBA00022692"/>
    </source>
</evidence>
<feature type="transmembrane region" description="Helical" evidence="6">
    <location>
        <begin position="438"/>
        <end position="460"/>
    </location>
</feature>
<gene>
    <name evidence="7" type="ORF">J0656_04610</name>
</gene>
<dbReference type="Pfam" id="PF01943">
    <property type="entry name" value="Polysacc_synt"/>
    <property type="match status" value="1"/>
</dbReference>
<evidence type="ECO:0000256" key="2">
    <source>
        <dbReference type="ARBA" id="ARBA00022475"/>
    </source>
</evidence>
<feature type="transmembrane region" description="Helical" evidence="6">
    <location>
        <begin position="38"/>
        <end position="59"/>
    </location>
</feature>
<feature type="transmembrane region" description="Helical" evidence="6">
    <location>
        <begin position="338"/>
        <end position="362"/>
    </location>
</feature>
<dbReference type="Proteomes" id="UP000664044">
    <property type="component" value="Unassembled WGS sequence"/>
</dbReference>
<keyword evidence="4 6" id="KW-1133">Transmembrane helix</keyword>
<feature type="transmembrane region" description="Helical" evidence="6">
    <location>
        <begin position="80"/>
        <end position="105"/>
    </location>
</feature>
<dbReference type="InterPro" id="IPR050833">
    <property type="entry name" value="Poly_Biosynth_Transport"/>
</dbReference>
<sequence>MSQIKKGAALNYVSILLTNLIGLILTPYIISSLGDSEYGIYTTVGALIGTFSVLDFGLNNTIIRFVAKYQAEKKTEEEENFLAITMILYLIISSIVLLVGFGIYFNLDHYFSEMNLEEIKLAKTIFLILIFNIAIGLPGGAFTGISLGYERFIFPKSISIIRYILRSLLVFFLLYFGGKSMSIVILDTIFNVIVILTMFYFVNKKLKVKFKLHTFNKNYVKQIFAYSVWIFIYSIVAQFQWKAGHIALGNISTPEVLGIYAVGLMLGGYYGAFSSAITSVFVPRATQMIVLGASPESLTSEMIKIGRVSLFVLMFILGAFVLYGKQFVTLWVGDNYHISWTIALLIMLAYTIPLVQGFTGPLIEAKNKVAFKSITYLICLLLGTLLGYILAMYYGSLGMISGTIIGWMVAQNIMNVFYHKALKLNIFRFFRETFNKILPSQILITLIGGAIMFIPGVGWLNFILKIGLYGIVYFLVMYFIAVNDYEKGLIRQVTKKLSK</sequence>
<feature type="transmembrane region" description="Helical" evidence="6">
    <location>
        <begin position="466"/>
        <end position="485"/>
    </location>
</feature>
<keyword evidence="2" id="KW-1003">Cell membrane</keyword>
<evidence type="ECO:0000313" key="8">
    <source>
        <dbReference type="Proteomes" id="UP000664044"/>
    </source>
</evidence>
<dbReference type="PANTHER" id="PTHR30250:SF26">
    <property type="entry name" value="PSMA PROTEIN"/>
    <property type="match status" value="1"/>
</dbReference>
<feature type="transmembrane region" description="Helical" evidence="6">
    <location>
        <begin position="223"/>
        <end position="241"/>
    </location>
</feature>
<feature type="transmembrane region" description="Helical" evidence="6">
    <location>
        <begin position="125"/>
        <end position="148"/>
    </location>
</feature>
<evidence type="ECO:0000256" key="5">
    <source>
        <dbReference type="ARBA" id="ARBA00023136"/>
    </source>
</evidence>
<feature type="transmembrane region" description="Helical" evidence="6">
    <location>
        <begin position="183"/>
        <end position="202"/>
    </location>
</feature>
<feature type="transmembrane region" description="Helical" evidence="6">
    <location>
        <begin position="160"/>
        <end position="177"/>
    </location>
</feature>
<comment type="subcellular location">
    <subcellularLocation>
        <location evidence="1">Cell membrane</location>
        <topology evidence="1">Multi-pass membrane protein</topology>
    </subcellularLocation>
</comment>
<reference evidence="7 8" key="1">
    <citation type="submission" date="2021-03" db="EMBL/GenBank/DDBJ databases">
        <title>Muricauda lutimaris sp. nov. and Muricauda ruestringensis sp. nov, two marine members of the Flavobacteriaceae isolated from deep sea sediments of Western Pacific.</title>
        <authorList>
            <person name="Zhao S."/>
            <person name="Liu R."/>
        </authorList>
    </citation>
    <scope>NUCLEOTIDE SEQUENCE [LARGE SCALE GENOMIC DNA]</scope>
    <source>
        <strain evidence="7 8">BC31-1-A7</strain>
    </source>
</reference>
<protein>
    <submittedName>
        <fullName evidence="7">Oligosaccharide flippase family protein</fullName>
    </submittedName>
</protein>
<dbReference type="RefSeq" id="WP_207031875.1">
    <property type="nucleotide sequence ID" value="NZ_JAFLNL010000002.1"/>
</dbReference>
<dbReference type="PANTHER" id="PTHR30250">
    <property type="entry name" value="PST FAMILY PREDICTED COLANIC ACID TRANSPORTER"/>
    <property type="match status" value="1"/>
</dbReference>
<evidence type="ECO:0000313" key="7">
    <source>
        <dbReference type="EMBL" id="MBO0353289.1"/>
    </source>
</evidence>
<name>A0ABS3G2N0_9FLAO</name>
<feature type="transmembrane region" description="Helical" evidence="6">
    <location>
        <begin position="310"/>
        <end position="332"/>
    </location>
</feature>
<feature type="transmembrane region" description="Helical" evidence="6">
    <location>
        <begin position="400"/>
        <end position="418"/>
    </location>
</feature>
<accession>A0ABS3G2N0</accession>
<evidence type="ECO:0000256" key="6">
    <source>
        <dbReference type="SAM" id="Phobius"/>
    </source>
</evidence>
<feature type="transmembrane region" description="Helical" evidence="6">
    <location>
        <begin position="261"/>
        <end position="282"/>
    </location>
</feature>
<keyword evidence="3 6" id="KW-0812">Transmembrane</keyword>
<organism evidence="7 8">
    <name type="scientific">Flagellimonas aurea</name>
    <dbReference type="NCBI Taxonomy" id="2915619"/>
    <lineage>
        <taxon>Bacteria</taxon>
        <taxon>Pseudomonadati</taxon>
        <taxon>Bacteroidota</taxon>
        <taxon>Flavobacteriia</taxon>
        <taxon>Flavobacteriales</taxon>
        <taxon>Flavobacteriaceae</taxon>
        <taxon>Flagellimonas</taxon>
    </lineage>
</organism>
<comment type="caution">
    <text evidence="7">The sequence shown here is derived from an EMBL/GenBank/DDBJ whole genome shotgun (WGS) entry which is preliminary data.</text>
</comment>
<keyword evidence="5 6" id="KW-0472">Membrane</keyword>
<dbReference type="EMBL" id="JAFLNL010000002">
    <property type="protein sequence ID" value="MBO0353289.1"/>
    <property type="molecule type" value="Genomic_DNA"/>
</dbReference>
<dbReference type="InterPro" id="IPR002797">
    <property type="entry name" value="Polysacc_synth"/>
</dbReference>
<proteinExistence type="predicted"/>
<keyword evidence="8" id="KW-1185">Reference proteome</keyword>